<dbReference type="Proteomes" id="UP000186817">
    <property type="component" value="Unassembled WGS sequence"/>
</dbReference>
<keyword evidence="2" id="KW-1185">Reference proteome</keyword>
<evidence type="ECO:0000313" key="1">
    <source>
        <dbReference type="EMBL" id="OLQ07351.1"/>
    </source>
</evidence>
<dbReference type="EMBL" id="LSRX01000141">
    <property type="protein sequence ID" value="OLQ07351.1"/>
    <property type="molecule type" value="Genomic_DNA"/>
</dbReference>
<name>A0A1Q9EJ23_SYMMI</name>
<comment type="caution">
    <text evidence="1">The sequence shown here is derived from an EMBL/GenBank/DDBJ whole genome shotgun (WGS) entry which is preliminary data.</text>
</comment>
<proteinExistence type="predicted"/>
<sequence length="116" mass="12610">MGSSLVPVVADWSSTPMGSHPLRPPGQRRAPRQLVVRRTGSGIGLLHLLHKLDLPAVPDCIDGSVRKLPAVHLVPPLTYAQILDLEAPQKAESRQGGFPLQTSSTPCFEHWQRALP</sequence>
<protein>
    <submittedName>
        <fullName evidence="1">Uncharacterized protein</fullName>
    </submittedName>
</protein>
<reference evidence="1 2" key="1">
    <citation type="submission" date="2016-02" db="EMBL/GenBank/DDBJ databases">
        <title>Genome analysis of coral dinoflagellate symbionts highlights evolutionary adaptations to a symbiotic lifestyle.</title>
        <authorList>
            <person name="Aranda M."/>
            <person name="Li Y."/>
            <person name="Liew Y.J."/>
            <person name="Baumgarten S."/>
            <person name="Simakov O."/>
            <person name="Wilson M."/>
            <person name="Piel J."/>
            <person name="Ashoor H."/>
            <person name="Bougouffa S."/>
            <person name="Bajic V.B."/>
            <person name="Ryu T."/>
            <person name="Ravasi T."/>
            <person name="Bayer T."/>
            <person name="Micklem G."/>
            <person name="Kim H."/>
            <person name="Bhak J."/>
            <person name="Lajeunesse T.C."/>
            <person name="Voolstra C.R."/>
        </authorList>
    </citation>
    <scope>NUCLEOTIDE SEQUENCE [LARGE SCALE GENOMIC DNA]</scope>
    <source>
        <strain evidence="1 2">CCMP2467</strain>
    </source>
</reference>
<accession>A0A1Q9EJ23</accession>
<organism evidence="1 2">
    <name type="scientific">Symbiodinium microadriaticum</name>
    <name type="common">Dinoflagellate</name>
    <name type="synonym">Zooxanthella microadriatica</name>
    <dbReference type="NCBI Taxonomy" id="2951"/>
    <lineage>
        <taxon>Eukaryota</taxon>
        <taxon>Sar</taxon>
        <taxon>Alveolata</taxon>
        <taxon>Dinophyceae</taxon>
        <taxon>Suessiales</taxon>
        <taxon>Symbiodiniaceae</taxon>
        <taxon>Symbiodinium</taxon>
    </lineage>
</organism>
<evidence type="ECO:0000313" key="2">
    <source>
        <dbReference type="Proteomes" id="UP000186817"/>
    </source>
</evidence>
<dbReference type="AlphaFoldDB" id="A0A1Q9EJ23"/>
<gene>
    <name evidence="1" type="ORF">AK812_SmicGene9269</name>
</gene>